<proteinExistence type="predicted"/>
<accession>A0ABQ5N1N4</accession>
<comment type="caution">
    <text evidence="2">The sequence shown here is derived from an EMBL/GenBank/DDBJ whole genome shotgun (WGS) entry which is preliminary data.</text>
</comment>
<dbReference type="RefSeq" id="WP_264848384.1">
    <property type="nucleotide sequence ID" value="NZ_BRXR01000001.1"/>
</dbReference>
<feature type="transmembrane region" description="Helical" evidence="1">
    <location>
        <begin position="51"/>
        <end position="74"/>
    </location>
</feature>
<evidence type="ECO:0000313" key="2">
    <source>
        <dbReference type="EMBL" id="GLC29103.1"/>
    </source>
</evidence>
<evidence type="ECO:0008006" key="4">
    <source>
        <dbReference type="Google" id="ProtNLM"/>
    </source>
</evidence>
<protein>
    <recommendedName>
        <fullName evidence="4">DUF3989 domain-containing protein</fullName>
    </recommendedName>
</protein>
<organism evidence="2 3">
    <name type="scientific">Clostridium omnivorum</name>
    <dbReference type="NCBI Taxonomy" id="1604902"/>
    <lineage>
        <taxon>Bacteria</taxon>
        <taxon>Bacillati</taxon>
        <taxon>Bacillota</taxon>
        <taxon>Clostridia</taxon>
        <taxon>Eubacteriales</taxon>
        <taxon>Clostridiaceae</taxon>
        <taxon>Clostridium</taxon>
    </lineage>
</organism>
<dbReference type="Proteomes" id="UP001208567">
    <property type="component" value="Unassembled WGS sequence"/>
</dbReference>
<evidence type="ECO:0000313" key="3">
    <source>
        <dbReference type="Proteomes" id="UP001208567"/>
    </source>
</evidence>
<reference evidence="2 3" key="1">
    <citation type="journal article" date="2024" name="Int. J. Syst. Evol. Microbiol.">
        <title>Clostridium omnivorum sp. nov., isolated from anoxic soil under the treatment of reductive soil disinfestation.</title>
        <authorList>
            <person name="Ueki A."/>
            <person name="Tonouchi A."/>
            <person name="Kaku N."/>
            <person name="Honma S."/>
            <person name="Ueki K."/>
        </authorList>
    </citation>
    <scope>NUCLEOTIDE SEQUENCE [LARGE SCALE GENOMIC DNA]</scope>
    <source>
        <strain evidence="2 3">E14</strain>
    </source>
</reference>
<keyword evidence="1" id="KW-0472">Membrane</keyword>
<keyword evidence="1" id="KW-1133">Transmembrane helix</keyword>
<keyword evidence="3" id="KW-1185">Reference proteome</keyword>
<sequence length="133" mass="15370">MSSFEKKINVNDVSYCVEVPKYKSLMQKTTELKKINKFQYTSALDCKLKALIGHTVKIFGAIVLTVFLFAVIYYSSIEYINMKYGGDYEEMYDKPQSGAEKIRAIPNVGEQVKIKAEREMIFNKICEEVNRIE</sequence>
<evidence type="ECO:0000256" key="1">
    <source>
        <dbReference type="SAM" id="Phobius"/>
    </source>
</evidence>
<keyword evidence="1" id="KW-0812">Transmembrane</keyword>
<dbReference type="EMBL" id="BRXR01000001">
    <property type="protein sequence ID" value="GLC29103.1"/>
    <property type="molecule type" value="Genomic_DNA"/>
</dbReference>
<name>A0ABQ5N1N4_9CLOT</name>
<gene>
    <name evidence="2" type="ORF">bsdE14_05130</name>
</gene>